<dbReference type="Proteomes" id="UP000483362">
    <property type="component" value="Unassembled WGS sequence"/>
</dbReference>
<gene>
    <name evidence="1" type="ORF">FYJ29_04180</name>
</gene>
<dbReference type="Gene3D" id="3.40.30.10">
    <property type="entry name" value="Glutaredoxin"/>
    <property type="match status" value="1"/>
</dbReference>
<evidence type="ECO:0000313" key="2">
    <source>
        <dbReference type="Proteomes" id="UP000483362"/>
    </source>
</evidence>
<name>A0A6L5XD08_9BACT</name>
<protein>
    <recommendedName>
        <fullName evidence="3">AhpC/TSA family protein</fullName>
    </recommendedName>
</protein>
<dbReference type="AlphaFoldDB" id="A0A6L5XD08"/>
<proteinExistence type="predicted"/>
<dbReference type="RefSeq" id="WP_154327629.1">
    <property type="nucleotide sequence ID" value="NZ_CP045696.1"/>
</dbReference>
<evidence type="ECO:0000313" key="1">
    <source>
        <dbReference type="EMBL" id="MSS16966.1"/>
    </source>
</evidence>
<dbReference type="PROSITE" id="PS51257">
    <property type="entry name" value="PROKAR_LIPOPROTEIN"/>
    <property type="match status" value="1"/>
</dbReference>
<reference evidence="1 2" key="1">
    <citation type="submission" date="2019-08" db="EMBL/GenBank/DDBJ databases">
        <title>In-depth cultivation of the pig gut microbiome towards novel bacterial diversity and tailored functional studies.</title>
        <authorList>
            <person name="Wylensek D."/>
            <person name="Hitch T.C.A."/>
            <person name="Clavel T."/>
        </authorList>
    </citation>
    <scope>NUCLEOTIDE SEQUENCE [LARGE SCALE GENOMIC DNA]</scope>
    <source>
        <strain evidence="1 2">Oil-RF-744-WCA-WT-10</strain>
    </source>
</reference>
<accession>A0A6L5XD08</accession>
<comment type="caution">
    <text evidence="1">The sequence shown here is derived from an EMBL/GenBank/DDBJ whole genome shotgun (WGS) entry which is preliminary data.</text>
</comment>
<organism evidence="1 2">
    <name type="scientific">Sodaliphilus pleomorphus</name>
    <dbReference type="NCBI Taxonomy" id="2606626"/>
    <lineage>
        <taxon>Bacteria</taxon>
        <taxon>Pseudomonadati</taxon>
        <taxon>Bacteroidota</taxon>
        <taxon>Bacteroidia</taxon>
        <taxon>Bacteroidales</taxon>
        <taxon>Muribaculaceae</taxon>
        <taxon>Sodaliphilus</taxon>
    </lineage>
</organism>
<dbReference type="EMBL" id="VULT01000005">
    <property type="protein sequence ID" value="MSS16966.1"/>
    <property type="molecule type" value="Genomic_DNA"/>
</dbReference>
<keyword evidence="2" id="KW-1185">Reference proteome</keyword>
<sequence>MKHRYIITALLWLALVPLLAGCSRAFTIKGNIKGVGSQMLRVVYYTPQGVKDALIPASADRFEFKAPLEADDWTLVYLYDMQSQVVARFAVERGSTVKVRGDLGQRHRLEVKGPDVDEQWYKFMAEHAALYDSPDHSQLDRLIEKQAASHPADLLSTLLVLCDYSKLNNAAQASRLLAGLTHKPAGLMAAYTAIHRRVARKAASIGSLLFYESGGDYAAFDPATAQASLLCLWTGNSGSLAQQAAQLKQWSSAYGSRLLLADVCLDADTSAWRGTIAAAGGTWRHYWAPAGPLDRQLLGLDIQSTPLYVVTDARGKIVYNGDQPARVAASLARLLK</sequence>
<evidence type="ECO:0008006" key="3">
    <source>
        <dbReference type="Google" id="ProtNLM"/>
    </source>
</evidence>